<evidence type="ECO:0000256" key="1">
    <source>
        <dbReference type="SAM" id="MobiDB-lite"/>
    </source>
</evidence>
<organism evidence="3 4">
    <name type="scientific">Calidithermus terrae</name>
    <dbReference type="NCBI Taxonomy" id="1408545"/>
    <lineage>
        <taxon>Bacteria</taxon>
        <taxon>Thermotogati</taxon>
        <taxon>Deinococcota</taxon>
        <taxon>Deinococci</taxon>
        <taxon>Thermales</taxon>
        <taxon>Thermaceae</taxon>
        <taxon>Calidithermus</taxon>
    </lineage>
</organism>
<dbReference type="RefSeq" id="WP_147372650.1">
    <property type="nucleotide sequence ID" value="NZ_QXDL01000069.1"/>
</dbReference>
<keyword evidence="2" id="KW-0812">Transmembrane</keyword>
<sequence>MRLTDNQRTAALVLLAGALGLAGYLYLGRRPEPEPEPAFSVGAGRDWLAPLDPTPPGSFGVGSGRDWLAPPDPTPPEGFSVGGRLLPRYPRY</sequence>
<name>A0A399EL48_9DEIN</name>
<feature type="transmembrane region" description="Helical" evidence="2">
    <location>
        <begin position="9"/>
        <end position="27"/>
    </location>
</feature>
<reference evidence="3 4" key="1">
    <citation type="submission" date="2018-08" db="EMBL/GenBank/DDBJ databases">
        <title>Meiothermus terrae DSM 26712 genome sequencing project.</title>
        <authorList>
            <person name="Da Costa M.S."/>
            <person name="Albuquerque L."/>
            <person name="Raposo P."/>
            <person name="Froufe H.J.C."/>
            <person name="Barroso C.S."/>
            <person name="Egas C."/>
        </authorList>
    </citation>
    <scope>NUCLEOTIDE SEQUENCE [LARGE SCALE GENOMIC DNA]</scope>
    <source>
        <strain evidence="3 4">DSM 26712</strain>
    </source>
</reference>
<dbReference type="EMBL" id="QXDL01000069">
    <property type="protein sequence ID" value="RIH84715.1"/>
    <property type="molecule type" value="Genomic_DNA"/>
</dbReference>
<dbReference type="Proteomes" id="UP000265715">
    <property type="component" value="Unassembled WGS sequence"/>
</dbReference>
<protein>
    <submittedName>
        <fullName evidence="3">Uncharacterized protein</fullName>
    </submittedName>
</protein>
<accession>A0A399EL48</accession>
<keyword evidence="2" id="KW-0472">Membrane</keyword>
<dbReference type="AlphaFoldDB" id="A0A399EL48"/>
<evidence type="ECO:0000313" key="4">
    <source>
        <dbReference type="Proteomes" id="UP000265715"/>
    </source>
</evidence>
<evidence type="ECO:0000313" key="3">
    <source>
        <dbReference type="EMBL" id="RIH84715.1"/>
    </source>
</evidence>
<proteinExistence type="predicted"/>
<feature type="region of interest" description="Disordered" evidence="1">
    <location>
        <begin position="49"/>
        <end position="92"/>
    </location>
</feature>
<gene>
    <name evidence="3" type="ORF">Mterra_01895</name>
</gene>
<keyword evidence="4" id="KW-1185">Reference proteome</keyword>
<comment type="caution">
    <text evidence="3">The sequence shown here is derived from an EMBL/GenBank/DDBJ whole genome shotgun (WGS) entry which is preliminary data.</text>
</comment>
<keyword evidence="2" id="KW-1133">Transmembrane helix</keyword>
<evidence type="ECO:0000256" key="2">
    <source>
        <dbReference type="SAM" id="Phobius"/>
    </source>
</evidence>